<dbReference type="KEGG" id="ptrr:90955068"/>
<feature type="region of interest" description="Disordered" evidence="1">
    <location>
        <begin position="15"/>
        <end position="64"/>
    </location>
</feature>
<name>A0A834RKD7_9PLEO</name>
<dbReference type="GeneID" id="90955068"/>
<evidence type="ECO:0000313" key="2">
    <source>
        <dbReference type="EMBL" id="KAF7565908.1"/>
    </source>
</evidence>
<proteinExistence type="predicted"/>
<reference evidence="2" key="1">
    <citation type="journal article" date="2018" name="BMC Genomics">
        <title>Comparative genomics of the wheat fungal pathogen Pyrenophora tritici-repentis reveals chromosomal variations and genome plasticity.</title>
        <authorList>
            <person name="Moolhuijzen P."/>
            <person name="See P.T."/>
            <person name="Hane J.K."/>
            <person name="Shi G."/>
            <person name="Liu Z."/>
            <person name="Oliver R.P."/>
            <person name="Moffat C.S."/>
        </authorList>
    </citation>
    <scope>NUCLEOTIDE SEQUENCE [LARGE SCALE GENOMIC DNA]</scope>
    <source>
        <strain evidence="2">M4</strain>
    </source>
</reference>
<dbReference type="RefSeq" id="XP_065959564.1">
    <property type="nucleotide sequence ID" value="XM_066105000.1"/>
</dbReference>
<accession>A0A834RKD7</accession>
<evidence type="ECO:0000313" key="3">
    <source>
        <dbReference type="Proteomes" id="UP000245464"/>
    </source>
</evidence>
<dbReference type="EMBL" id="NQIK02000010">
    <property type="protein sequence ID" value="KAF7565908.1"/>
    <property type="molecule type" value="Genomic_DNA"/>
</dbReference>
<evidence type="ECO:0000256" key="1">
    <source>
        <dbReference type="SAM" id="MobiDB-lite"/>
    </source>
</evidence>
<comment type="caution">
    <text evidence="2">The sequence shown here is derived from an EMBL/GenBank/DDBJ whole genome shotgun (WGS) entry which is preliminary data.</text>
</comment>
<protein>
    <submittedName>
        <fullName evidence="2">Uncharacterized protein</fullName>
    </submittedName>
</protein>
<dbReference type="Proteomes" id="UP000245464">
    <property type="component" value="Chromosome 10"/>
</dbReference>
<organism evidence="2 3">
    <name type="scientific">Pyrenophora tritici-repentis</name>
    <dbReference type="NCBI Taxonomy" id="45151"/>
    <lineage>
        <taxon>Eukaryota</taxon>
        <taxon>Fungi</taxon>
        <taxon>Dikarya</taxon>
        <taxon>Ascomycota</taxon>
        <taxon>Pezizomycotina</taxon>
        <taxon>Dothideomycetes</taxon>
        <taxon>Pleosporomycetidae</taxon>
        <taxon>Pleosporales</taxon>
        <taxon>Pleosporineae</taxon>
        <taxon>Pleosporaceae</taxon>
        <taxon>Pyrenophora</taxon>
    </lineage>
</organism>
<sequence length="64" mass="7225">MFNVGLGFRMWDGEIRSGNEREEHDETKEGQGEEYVHAEGTKKKDKASKYPVRLSVAGREPGTV</sequence>
<gene>
    <name evidence="2" type="ORF">PtrM4_053420</name>
</gene>
<feature type="compositionally biased region" description="Basic and acidic residues" evidence="1">
    <location>
        <begin position="15"/>
        <end position="42"/>
    </location>
</feature>
<dbReference type="AlphaFoldDB" id="A0A834RKD7"/>